<evidence type="ECO:0000313" key="4">
    <source>
        <dbReference type="EMBL" id="MBC5723706.1"/>
    </source>
</evidence>
<dbReference type="PANTHER" id="PTHR32022:SF10">
    <property type="entry name" value="D-GLUTAMATE CYCLASE, MITOCHONDRIAL"/>
    <property type="match status" value="1"/>
</dbReference>
<dbReference type="SUPFAM" id="SSF160920">
    <property type="entry name" value="PSTPO5379-like"/>
    <property type="match status" value="1"/>
</dbReference>
<organism evidence="4 5">
    <name type="scientific">Flintibacter hominis</name>
    <dbReference type="NCBI Taxonomy" id="2763048"/>
    <lineage>
        <taxon>Bacteria</taxon>
        <taxon>Bacillati</taxon>
        <taxon>Bacillota</taxon>
        <taxon>Clostridia</taxon>
        <taxon>Eubacteriales</taxon>
        <taxon>Flintibacter</taxon>
    </lineage>
</organism>
<dbReference type="EC" id="4.2.1.-" evidence="3"/>
<evidence type="ECO:0000256" key="3">
    <source>
        <dbReference type="HAMAP-Rule" id="MF_01830"/>
    </source>
</evidence>
<sequence>MAFDITPYIDKKPSEVRQLIRQGVIDFPTAGMCRGYAQANLVILPPEYADDFEEYTRKNPFPCPVLEIIRGTPETHAMGQGGNIVTDIPRYRVYENGVFTKELTDASAYWKAGYVGFLIGCSFSFEEALMAAGLPVRHIEQGCNVPMYKTNIQTVKAGPFEGPMVCSMRPMTPEQAKVAYDITVKMPNVHGAPVQIGDPEKVGVKDVMKPDYGDPVEIREGEIPVFWPCGVTPQAAVENAKPPVVITHAPGHMFITDILNTELNDYLEKNK</sequence>
<dbReference type="HAMAP" id="MF_01830">
    <property type="entry name" value="Hydro_lyase"/>
    <property type="match status" value="1"/>
</dbReference>
<dbReference type="GO" id="GO:0006536">
    <property type="term" value="P:glutamate metabolic process"/>
    <property type="evidence" value="ECO:0007669"/>
    <property type="project" value="TreeGrafter"/>
</dbReference>
<dbReference type="InterPro" id="IPR016938">
    <property type="entry name" value="UPF0317"/>
</dbReference>
<accession>A0A8J6J1C8</accession>
<dbReference type="RefSeq" id="WP_147573401.1">
    <property type="nucleotide sequence ID" value="NZ_JACOPO010000012.1"/>
</dbReference>
<dbReference type="PANTHER" id="PTHR32022">
    <property type="entry name" value="D-GLUTAMATE CYCLASE, MITOCHONDRIAL"/>
    <property type="match status" value="1"/>
</dbReference>
<dbReference type="Proteomes" id="UP000628736">
    <property type="component" value="Unassembled WGS sequence"/>
</dbReference>
<dbReference type="InterPro" id="IPR038021">
    <property type="entry name" value="Putative_hydro-lyase"/>
</dbReference>
<name>A0A8J6J1C8_9FIRM</name>
<dbReference type="NCBIfam" id="NF003969">
    <property type="entry name" value="PRK05463.1"/>
    <property type="match status" value="1"/>
</dbReference>
<comment type="similarity">
    <text evidence="1 3">Belongs to the D-glutamate cyclase family.</text>
</comment>
<dbReference type="InterPro" id="IPR009906">
    <property type="entry name" value="D-Glu_cyclase"/>
</dbReference>
<reference evidence="4" key="1">
    <citation type="submission" date="2020-08" db="EMBL/GenBank/DDBJ databases">
        <title>Genome public.</title>
        <authorList>
            <person name="Liu C."/>
            <person name="Sun Q."/>
        </authorList>
    </citation>
    <scope>NUCLEOTIDE SEQUENCE</scope>
    <source>
        <strain evidence="4">NSJ-23</strain>
    </source>
</reference>
<keyword evidence="2 3" id="KW-0456">Lyase</keyword>
<dbReference type="Gene3D" id="3.30.2040.10">
    <property type="entry name" value="PSTPO5379-like domain"/>
    <property type="match status" value="1"/>
</dbReference>
<keyword evidence="5" id="KW-1185">Reference proteome</keyword>
<dbReference type="Gene3D" id="3.40.1640.10">
    <property type="entry name" value="PSTPO5379-like"/>
    <property type="match status" value="1"/>
</dbReference>
<gene>
    <name evidence="4" type="ORF">H8S11_12915</name>
</gene>
<dbReference type="Pfam" id="PF07286">
    <property type="entry name" value="D-Glu_cyclase"/>
    <property type="match status" value="1"/>
</dbReference>
<evidence type="ECO:0000256" key="2">
    <source>
        <dbReference type="ARBA" id="ARBA00023239"/>
    </source>
</evidence>
<evidence type="ECO:0000313" key="5">
    <source>
        <dbReference type="Proteomes" id="UP000628736"/>
    </source>
</evidence>
<proteinExistence type="inferred from homology"/>
<dbReference type="EMBL" id="JACOPO010000012">
    <property type="protein sequence ID" value="MBC5723706.1"/>
    <property type="molecule type" value="Genomic_DNA"/>
</dbReference>
<dbReference type="AlphaFoldDB" id="A0A8J6J1C8"/>
<dbReference type="PIRSF" id="PIRSF029755">
    <property type="entry name" value="UCP029755"/>
    <property type="match status" value="1"/>
</dbReference>
<comment type="caution">
    <text evidence="4">The sequence shown here is derived from an EMBL/GenBank/DDBJ whole genome shotgun (WGS) entry which is preliminary data.</text>
</comment>
<protein>
    <recommendedName>
        <fullName evidence="3">Putative hydro-lyase H8S11_12915</fullName>
        <ecNumber evidence="3">4.2.1.-</ecNumber>
    </recommendedName>
</protein>
<dbReference type="FunFam" id="3.30.2040.10:FF:000001">
    <property type="entry name" value="D-glutamate cyclase, mitochondrial"/>
    <property type="match status" value="1"/>
</dbReference>
<dbReference type="GO" id="GO:0047820">
    <property type="term" value="F:D-glutamate cyclase activity"/>
    <property type="evidence" value="ECO:0007669"/>
    <property type="project" value="TreeGrafter"/>
</dbReference>
<evidence type="ECO:0000256" key="1">
    <source>
        <dbReference type="ARBA" id="ARBA00007896"/>
    </source>
</evidence>